<evidence type="ECO:0000313" key="6">
    <source>
        <dbReference type="EMBL" id="HGI31413.1"/>
    </source>
</evidence>
<evidence type="ECO:0000256" key="1">
    <source>
        <dbReference type="ARBA" id="ARBA00001966"/>
    </source>
</evidence>
<gene>
    <name evidence="6" type="ORF">ENV30_08950</name>
</gene>
<reference evidence="6" key="1">
    <citation type="journal article" date="2020" name="mSystems">
        <title>Genome- and Community-Level Interaction Insights into Carbon Utilization and Element Cycling Functions of Hydrothermarchaeota in Hydrothermal Sediment.</title>
        <authorList>
            <person name="Zhou Z."/>
            <person name="Liu Y."/>
            <person name="Xu W."/>
            <person name="Pan J."/>
            <person name="Luo Z.H."/>
            <person name="Li M."/>
        </authorList>
    </citation>
    <scope>NUCLEOTIDE SEQUENCE [LARGE SCALE GENOMIC DNA]</scope>
    <source>
        <strain evidence="6">SpSt-747</strain>
    </source>
</reference>
<dbReference type="GO" id="GO:0046872">
    <property type="term" value="F:metal ion binding"/>
    <property type="evidence" value="ECO:0007669"/>
    <property type="project" value="UniProtKB-KW"/>
</dbReference>
<feature type="domain" description="ATPase BadF/BadG/BcrA/BcrD type" evidence="5">
    <location>
        <begin position="5"/>
        <end position="258"/>
    </location>
</feature>
<keyword evidence="3" id="KW-0408">Iron</keyword>
<dbReference type="GO" id="GO:0051536">
    <property type="term" value="F:iron-sulfur cluster binding"/>
    <property type="evidence" value="ECO:0007669"/>
    <property type="project" value="UniProtKB-KW"/>
</dbReference>
<dbReference type="Pfam" id="PF01869">
    <property type="entry name" value="BcrAD_BadFG"/>
    <property type="match status" value="1"/>
</dbReference>
<proteinExistence type="predicted"/>
<evidence type="ECO:0000256" key="4">
    <source>
        <dbReference type="ARBA" id="ARBA00023014"/>
    </source>
</evidence>
<comment type="cofactor">
    <cofactor evidence="1">
        <name>[4Fe-4S] cluster</name>
        <dbReference type="ChEBI" id="CHEBI:49883"/>
    </cofactor>
</comment>
<dbReference type="Gene3D" id="3.30.420.40">
    <property type="match status" value="2"/>
</dbReference>
<dbReference type="PANTHER" id="PTHR32329">
    <property type="entry name" value="BIFUNCTIONAL PROTEIN [INCLUDES 2-HYDROXYACYL-COA DEHYDRATASE (N-TER) AND ITS ACTIVATOR DOMAIN (C_TERM)-RELATED"/>
    <property type="match status" value="1"/>
</dbReference>
<dbReference type="InterPro" id="IPR043129">
    <property type="entry name" value="ATPase_NBD"/>
</dbReference>
<dbReference type="PANTHER" id="PTHR32329:SF7">
    <property type="entry name" value="ACTIVATOR OF 2-HYDROXYACYL-COA-HYDRATASE"/>
    <property type="match status" value="1"/>
</dbReference>
<dbReference type="InterPro" id="IPR051805">
    <property type="entry name" value="Dehydratase_Activator_Redct"/>
</dbReference>
<keyword evidence="2" id="KW-0479">Metal-binding</keyword>
<accession>A0A7V3YHX1</accession>
<dbReference type="InterPro" id="IPR008275">
    <property type="entry name" value="CoA_E_activase_dom"/>
</dbReference>
<dbReference type="InterPro" id="IPR002731">
    <property type="entry name" value="ATPase_BadF"/>
</dbReference>
<organism evidence="6">
    <name type="scientific">Candidatus Caldatribacterium californiense</name>
    <dbReference type="NCBI Taxonomy" id="1454726"/>
    <lineage>
        <taxon>Bacteria</taxon>
        <taxon>Pseudomonadati</taxon>
        <taxon>Atribacterota</taxon>
        <taxon>Atribacteria</taxon>
        <taxon>Atribacterales</taxon>
        <taxon>Candidatus Caldatribacteriaceae</taxon>
        <taxon>Candidatus Caldatribacterium</taxon>
    </lineage>
</organism>
<dbReference type="SUPFAM" id="SSF53067">
    <property type="entry name" value="Actin-like ATPase domain"/>
    <property type="match status" value="1"/>
</dbReference>
<dbReference type="EMBL" id="DTFV01000127">
    <property type="protein sequence ID" value="HGI31413.1"/>
    <property type="molecule type" value="Genomic_DNA"/>
</dbReference>
<evidence type="ECO:0000256" key="2">
    <source>
        <dbReference type="ARBA" id="ARBA00022723"/>
    </source>
</evidence>
<evidence type="ECO:0000259" key="5">
    <source>
        <dbReference type="Pfam" id="PF01869"/>
    </source>
</evidence>
<sequence>MDLFLGVDVGSVTTKFVLMDREKRILASCYLRTSGDPIAALKEGLRYIEHRMPQGGVIRGVGTTGSARHLAGVIVGADIVKNEITAHAIAAITRVPDVRTVFEIGGQDSKLIIIRNGVVEDFAMNTVCAAGTGSFLEHQAVRLNVPIEEFGKLALQARQSVRIAGRCTVFAESDMIHKQQLGFGKAEIVKGLCEALVRNFINNLASGREIEDPIVFQGGVAANQGMVQAFRDFFGGKKRIIVPPEHGVMGAWGAAILAMEYAPQETAFQGFSVVERNFKSQSFICTDCPNTCEIVVLKEDDRVKALWGSRCGKWTPETATVRFEEEGETLSSLASYPECSTERCAMHG</sequence>
<dbReference type="CDD" id="cd24035">
    <property type="entry name" value="ASKHA_NBD_O66634-like_rpt2"/>
    <property type="match status" value="1"/>
</dbReference>
<evidence type="ECO:0000256" key="3">
    <source>
        <dbReference type="ARBA" id="ARBA00023004"/>
    </source>
</evidence>
<protein>
    <submittedName>
        <fullName evidence="6">2-hydroxyglutaryl-CoA dehydratase</fullName>
    </submittedName>
</protein>
<dbReference type="NCBIfam" id="TIGR00241">
    <property type="entry name" value="CoA_E_activ"/>
    <property type="match status" value="1"/>
</dbReference>
<comment type="caution">
    <text evidence="6">The sequence shown here is derived from an EMBL/GenBank/DDBJ whole genome shotgun (WGS) entry which is preliminary data.</text>
</comment>
<keyword evidence="4" id="KW-0411">Iron-sulfur</keyword>
<name>A0A7V3YHX1_9BACT</name>
<dbReference type="AlphaFoldDB" id="A0A7V3YHX1"/>